<dbReference type="InterPro" id="IPR022205">
    <property type="entry name" value="DUF3732"/>
</dbReference>
<proteinExistence type="predicted"/>
<dbReference type="EMBL" id="MEIS01000126">
    <property type="protein sequence ID" value="PIT52953.1"/>
    <property type="molecule type" value="Genomic_DNA"/>
</dbReference>
<organism evidence="2 3">
    <name type="scientific">Snodgrassella alvi</name>
    <dbReference type="NCBI Taxonomy" id="1196083"/>
    <lineage>
        <taxon>Bacteria</taxon>
        <taxon>Pseudomonadati</taxon>
        <taxon>Pseudomonadota</taxon>
        <taxon>Betaproteobacteria</taxon>
        <taxon>Neisseriales</taxon>
        <taxon>Neisseriaceae</taxon>
        <taxon>Snodgrassella</taxon>
    </lineage>
</organism>
<dbReference type="Proteomes" id="UP000229434">
    <property type="component" value="Unassembled WGS sequence"/>
</dbReference>
<evidence type="ECO:0000313" key="3">
    <source>
        <dbReference type="Proteomes" id="UP000229434"/>
    </source>
</evidence>
<name>A0A2N9XUB1_9NEIS</name>
<accession>A0A2N9XUB1</accession>
<dbReference type="Gene3D" id="3.40.50.300">
    <property type="entry name" value="P-loop containing nucleotide triphosphate hydrolases"/>
    <property type="match status" value="1"/>
</dbReference>
<evidence type="ECO:0000256" key="1">
    <source>
        <dbReference type="SAM" id="Coils"/>
    </source>
</evidence>
<feature type="coiled-coil region" evidence="1">
    <location>
        <begin position="423"/>
        <end position="450"/>
    </location>
</feature>
<gene>
    <name evidence="2" type="ORF">BHC49_11855</name>
</gene>
<dbReference type="Pfam" id="PF12532">
    <property type="entry name" value="DUF3732"/>
    <property type="match status" value="1"/>
</dbReference>
<dbReference type="OrthoDB" id="103556at2"/>
<evidence type="ECO:0000313" key="2">
    <source>
        <dbReference type="EMBL" id="PIT52953.1"/>
    </source>
</evidence>
<dbReference type="RefSeq" id="WP_100138399.1">
    <property type="nucleotide sequence ID" value="NZ_MEIS01000126.1"/>
</dbReference>
<keyword evidence="1" id="KW-0175">Coiled coil</keyword>
<evidence type="ECO:0008006" key="4">
    <source>
        <dbReference type="Google" id="ProtNLM"/>
    </source>
</evidence>
<reference evidence="2 3" key="1">
    <citation type="journal article" date="2017" name="MBio">
        <title>Type VI secretion-mediated competition in the bee gut microbiome.</title>
        <authorList>
            <person name="Steele M.I."/>
            <person name="Kwong W.K."/>
            <person name="Powell J.E."/>
            <person name="Whiteley M."/>
            <person name="Moran N.A."/>
        </authorList>
    </citation>
    <scope>NUCLEOTIDE SEQUENCE [LARGE SCALE GENOMIC DNA]</scope>
    <source>
        <strain evidence="2 3">Nev3CBA3</strain>
    </source>
</reference>
<sequence>MKFIIHEIKIWFNDETISPKSLNFLPNKINVITGLANTGKTTIWSIIDYCLLSENFNIATSISKVASWFGLRFSINGREISIVRQSSSDKRISSNIYFAYGGFPLIPENNINSINELKEELNKEFGFDNSIKSFFVTNSLNKSLKKEYQFDYRDFLIFCALTDTIIGIPNIYLDNIFYSNLGNIDKLTRIFDLAMGIHDLKTIEAYNQLYKIEKELSDLKKDKNLYTKNELKLTTEIKELFEKCKFYNFLSYDINFISTSDSIALIERIVQDKKDSAISSEKFKQLDKLRFKKRQIQLELNEIRNFNQEYTKYKNNINKVADSLKPIDYLSQNLNSQLIDSYQSKLFLANLSDSLKDIKQSLAKKINPPIDVQGEEKKLIQELKNVEIEINSLQQSINNLPYMAEEYIRIGEISNALNNILLSFNAKININKLNEKYKILEEKKEALLQLCDGCDGIKNARFKNINLLNGCIQYYFEKFDNISDFKNCKVEFNLETMSLNLFSLSDVSSSNPILTGSQSNFMILHLCFFLGLHRYLLNTKSVFVPQILFIDQPSKPYFERKDDKAKLLDVFFLLNEFFNTLNKDKDENFQLILLEHAESHNWENHKMENFHLVDEFIGDNALVPKNLLKE</sequence>
<comment type="caution">
    <text evidence="2">The sequence shown here is derived from an EMBL/GenBank/DDBJ whole genome shotgun (WGS) entry which is preliminary data.</text>
</comment>
<dbReference type="AlphaFoldDB" id="A0A2N9XUB1"/>
<feature type="coiled-coil region" evidence="1">
    <location>
        <begin position="289"/>
        <end position="323"/>
    </location>
</feature>
<dbReference type="InterPro" id="IPR027417">
    <property type="entry name" value="P-loop_NTPase"/>
</dbReference>
<protein>
    <recommendedName>
        <fullName evidence="4">DUF3732 domain-containing protein</fullName>
    </recommendedName>
</protein>